<evidence type="ECO:0000313" key="2">
    <source>
        <dbReference type="EMBL" id="CDF38385.1"/>
    </source>
</evidence>
<gene>
    <name evidence="2" type="ORF">CHC_T00001022001</name>
</gene>
<dbReference type="Proteomes" id="UP000012073">
    <property type="component" value="Unassembled WGS sequence"/>
</dbReference>
<keyword evidence="3" id="KW-1185">Reference proteome</keyword>
<proteinExistence type="predicted"/>
<dbReference type="EMBL" id="HG001930">
    <property type="protein sequence ID" value="CDF38385.1"/>
    <property type="molecule type" value="Genomic_DNA"/>
</dbReference>
<feature type="compositionally biased region" description="Polar residues" evidence="1">
    <location>
        <begin position="1"/>
        <end position="15"/>
    </location>
</feature>
<evidence type="ECO:0000313" key="3">
    <source>
        <dbReference type="Proteomes" id="UP000012073"/>
    </source>
</evidence>
<feature type="region of interest" description="Disordered" evidence="1">
    <location>
        <begin position="1"/>
        <end position="21"/>
    </location>
</feature>
<sequence>MEVSTIKSSSRSATVQCGHAP</sequence>
<accession>R7QLW5</accession>
<dbReference type="AlphaFoldDB" id="R7QLW5"/>
<protein>
    <submittedName>
        <fullName evidence="2">Uncharacterized protein</fullName>
    </submittedName>
</protein>
<dbReference type="Gramene" id="CDF38385">
    <property type="protein sequence ID" value="CDF38385"/>
    <property type="gene ID" value="CHC_T00001022001"/>
</dbReference>
<dbReference type="GeneID" id="17325999"/>
<dbReference type="KEGG" id="ccp:CHC_T00001022001"/>
<name>R7QLW5_CHOCR</name>
<organism evidence="2 3">
    <name type="scientific">Chondrus crispus</name>
    <name type="common">Carrageen Irish moss</name>
    <name type="synonym">Polymorpha crispa</name>
    <dbReference type="NCBI Taxonomy" id="2769"/>
    <lineage>
        <taxon>Eukaryota</taxon>
        <taxon>Rhodophyta</taxon>
        <taxon>Florideophyceae</taxon>
        <taxon>Rhodymeniophycidae</taxon>
        <taxon>Gigartinales</taxon>
        <taxon>Gigartinaceae</taxon>
        <taxon>Chondrus</taxon>
    </lineage>
</organism>
<evidence type="ECO:0000256" key="1">
    <source>
        <dbReference type="SAM" id="MobiDB-lite"/>
    </source>
</evidence>
<dbReference type="RefSeq" id="XP_005718278.1">
    <property type="nucleotide sequence ID" value="XM_005718221.1"/>
</dbReference>
<reference evidence="3" key="1">
    <citation type="journal article" date="2013" name="Proc. Natl. Acad. Sci. U.S.A.">
        <title>Genome structure and metabolic features in the red seaweed Chondrus crispus shed light on evolution of the Archaeplastida.</title>
        <authorList>
            <person name="Collen J."/>
            <person name="Porcel B."/>
            <person name="Carre W."/>
            <person name="Ball S.G."/>
            <person name="Chaparro C."/>
            <person name="Tonon T."/>
            <person name="Barbeyron T."/>
            <person name="Michel G."/>
            <person name="Noel B."/>
            <person name="Valentin K."/>
            <person name="Elias M."/>
            <person name="Artiguenave F."/>
            <person name="Arun A."/>
            <person name="Aury J.M."/>
            <person name="Barbosa-Neto J.F."/>
            <person name="Bothwell J.H."/>
            <person name="Bouget F.Y."/>
            <person name="Brillet L."/>
            <person name="Cabello-Hurtado F."/>
            <person name="Capella-Gutierrez S."/>
            <person name="Charrier B."/>
            <person name="Cladiere L."/>
            <person name="Cock J.M."/>
            <person name="Coelho S.M."/>
            <person name="Colleoni C."/>
            <person name="Czjzek M."/>
            <person name="Da Silva C."/>
            <person name="Delage L."/>
            <person name="Denoeud F."/>
            <person name="Deschamps P."/>
            <person name="Dittami S.M."/>
            <person name="Gabaldon T."/>
            <person name="Gachon C.M."/>
            <person name="Groisillier A."/>
            <person name="Herve C."/>
            <person name="Jabbari K."/>
            <person name="Katinka M."/>
            <person name="Kloareg B."/>
            <person name="Kowalczyk N."/>
            <person name="Labadie K."/>
            <person name="Leblanc C."/>
            <person name="Lopez P.J."/>
            <person name="McLachlan D.H."/>
            <person name="Meslet-Cladiere L."/>
            <person name="Moustafa A."/>
            <person name="Nehr Z."/>
            <person name="Nyvall Collen P."/>
            <person name="Panaud O."/>
            <person name="Partensky F."/>
            <person name="Poulain J."/>
            <person name="Rensing S.A."/>
            <person name="Rousvoal S."/>
            <person name="Samson G."/>
            <person name="Symeonidi A."/>
            <person name="Weissenbach J."/>
            <person name="Zambounis A."/>
            <person name="Wincker P."/>
            <person name="Boyen C."/>
        </authorList>
    </citation>
    <scope>NUCLEOTIDE SEQUENCE [LARGE SCALE GENOMIC DNA]</scope>
    <source>
        <strain evidence="3">cv. Stackhouse</strain>
    </source>
</reference>